<dbReference type="Pfam" id="PF01276">
    <property type="entry name" value="OKR_DC_1"/>
    <property type="match status" value="1"/>
</dbReference>
<dbReference type="Gene3D" id="3.40.640.10">
    <property type="entry name" value="Type I PLP-dependent aspartate aminotransferase-like (Major domain)"/>
    <property type="match status" value="1"/>
</dbReference>
<evidence type="ECO:0000313" key="9">
    <source>
        <dbReference type="Proteomes" id="UP000463470"/>
    </source>
</evidence>
<dbReference type="EMBL" id="WXEY01000004">
    <property type="protein sequence ID" value="MZP29255.1"/>
    <property type="molecule type" value="Genomic_DNA"/>
</dbReference>
<dbReference type="SUPFAM" id="SSF55904">
    <property type="entry name" value="Ornithine decarboxylase C-terminal domain"/>
    <property type="match status" value="1"/>
</dbReference>
<dbReference type="Pfam" id="PF03711">
    <property type="entry name" value="OKR_DC_1_C"/>
    <property type="match status" value="1"/>
</dbReference>
<evidence type="ECO:0000259" key="7">
    <source>
        <dbReference type="Pfam" id="PF03711"/>
    </source>
</evidence>
<comment type="caution">
    <text evidence="8">The sequence shown here is derived from an EMBL/GenBank/DDBJ whole genome shotgun (WGS) entry which is preliminary data.</text>
</comment>
<dbReference type="SUPFAM" id="SSF53383">
    <property type="entry name" value="PLP-dependent transferases"/>
    <property type="match status" value="1"/>
</dbReference>
<dbReference type="Gene3D" id="3.90.100.10">
    <property type="entry name" value="Orn/Lys/Arg decarboxylase, C-terminal domain"/>
    <property type="match status" value="1"/>
</dbReference>
<keyword evidence="9" id="KW-1185">Reference proteome</keyword>
<protein>
    <submittedName>
        <fullName evidence="8">Arginine decarboxylase</fullName>
    </submittedName>
</protein>
<evidence type="ECO:0000313" key="8">
    <source>
        <dbReference type="EMBL" id="MZP29255.1"/>
    </source>
</evidence>
<dbReference type="PANTHER" id="PTHR43277">
    <property type="entry name" value="ARGININE DECARBOXYLASE"/>
    <property type="match status" value="1"/>
</dbReference>
<dbReference type="GO" id="GO:0016831">
    <property type="term" value="F:carboxy-lyase activity"/>
    <property type="evidence" value="ECO:0007669"/>
    <property type="project" value="UniProtKB-KW"/>
</dbReference>
<sequence>MGDRPLWQALQADYQEGALGFHTPGHGRGRALAGLGIHLDTTESPGLDDLHAPEGVIAHAQRLAARAFGAGATFFLVQGATVGIHALCLAGLRPGDRLALPRHSHRSVFGGLVLSGAVPRYLPPLCERETGLPFAVDSSGLETAAEGATALLALRPSYWGTAEDLTPWRQAAERQGAALWVDEAHGAAYVFSSRLPDSALRLGAHAVVHGSHKTLPVLTQAAMLHIGASAAGGTDGQAVARALALLQTTSPSYLLMASLDEARCRMEEEGEGLWHRTVERAQRLRKDLNHLKGIFCWGEEIINHPAVSGWDPTRLLVVLRGAMPSGYAARKWLRRAHGIEAELAGPNYLLFLLSPFDSPDADARLRAAFRDLSLEADYGAVAGRNRISAFASGPLLKAAYGICPETVLSPREAFHAPSRWVSWAEARGRLAAEFICPYPPGIPLVAPGERITADIAETVEALRRAGAQWQGAADPGLCELFIIDE</sequence>
<dbReference type="InterPro" id="IPR015421">
    <property type="entry name" value="PyrdxlP-dep_Trfase_major"/>
</dbReference>
<keyword evidence="5" id="KW-0456">Lyase</keyword>
<organism evidence="8 9">
    <name type="scientific">Heliomicrobium undosum</name>
    <dbReference type="NCBI Taxonomy" id="121734"/>
    <lineage>
        <taxon>Bacteria</taxon>
        <taxon>Bacillati</taxon>
        <taxon>Bacillota</taxon>
        <taxon>Clostridia</taxon>
        <taxon>Eubacteriales</taxon>
        <taxon>Heliobacteriaceae</taxon>
        <taxon>Heliomicrobium</taxon>
    </lineage>
</organism>
<name>A0A845L2M2_9FIRM</name>
<gene>
    <name evidence="8" type="ORF">GTO91_05985</name>
</gene>
<evidence type="ECO:0000256" key="5">
    <source>
        <dbReference type="ARBA" id="ARBA00023239"/>
    </source>
</evidence>
<comment type="similarity">
    <text evidence="2">Belongs to the Orn/Lys/Arg decarboxylase class-I family.</text>
</comment>
<keyword evidence="4" id="KW-0663">Pyridoxal phosphate</keyword>
<dbReference type="InterPro" id="IPR000310">
    <property type="entry name" value="Orn/Lys/Arg_deCO2ase_major_dom"/>
</dbReference>
<dbReference type="InterPro" id="IPR015424">
    <property type="entry name" value="PyrdxlP-dep_Trfase"/>
</dbReference>
<feature type="domain" description="Orn/Lys/Arg decarboxylases family 1 pyridoxal-P attachment site" evidence="6">
    <location>
        <begin position="5"/>
        <end position="355"/>
    </location>
</feature>
<evidence type="ECO:0000256" key="3">
    <source>
        <dbReference type="ARBA" id="ARBA00022793"/>
    </source>
</evidence>
<evidence type="ECO:0000256" key="1">
    <source>
        <dbReference type="ARBA" id="ARBA00001933"/>
    </source>
</evidence>
<reference evidence="8 9" key="1">
    <citation type="submission" date="2020-01" db="EMBL/GenBank/DDBJ databases">
        <title>Whole-genome sequence of Heliobacterium undosum DSM 13378.</title>
        <authorList>
            <person name="Kyndt J.A."/>
            <person name="Meyer T.E."/>
        </authorList>
    </citation>
    <scope>NUCLEOTIDE SEQUENCE [LARGE SCALE GENOMIC DNA]</scope>
    <source>
        <strain evidence="8 9">DSM 13378</strain>
    </source>
</reference>
<evidence type="ECO:0000256" key="4">
    <source>
        <dbReference type="ARBA" id="ARBA00022898"/>
    </source>
</evidence>
<dbReference type="Proteomes" id="UP000463470">
    <property type="component" value="Unassembled WGS sequence"/>
</dbReference>
<keyword evidence="3" id="KW-0210">Decarboxylase</keyword>
<dbReference type="RefSeq" id="WP_161256337.1">
    <property type="nucleotide sequence ID" value="NZ_WXEY01000004.1"/>
</dbReference>
<dbReference type="InterPro" id="IPR036633">
    <property type="entry name" value="Prn/Lys/Arg_de-COase_C_sf"/>
</dbReference>
<accession>A0A845L2M2</accession>
<dbReference type="InterPro" id="IPR052357">
    <property type="entry name" value="Orn_Lys_Arg_decarboxylase-I"/>
</dbReference>
<feature type="domain" description="Orn/Lys/Arg decarboxylase C-terminal" evidence="7">
    <location>
        <begin position="395"/>
        <end position="462"/>
    </location>
</feature>
<dbReference type="OrthoDB" id="9815233at2"/>
<comment type="cofactor">
    <cofactor evidence="1">
        <name>pyridoxal 5'-phosphate</name>
        <dbReference type="ChEBI" id="CHEBI:597326"/>
    </cofactor>
</comment>
<dbReference type="PANTHER" id="PTHR43277:SF4">
    <property type="entry name" value="ARGININE DECARBOXYLASE"/>
    <property type="match status" value="1"/>
</dbReference>
<evidence type="ECO:0000259" key="6">
    <source>
        <dbReference type="Pfam" id="PF01276"/>
    </source>
</evidence>
<evidence type="ECO:0000256" key="2">
    <source>
        <dbReference type="ARBA" id="ARBA00010671"/>
    </source>
</evidence>
<dbReference type="AlphaFoldDB" id="A0A845L2M2"/>
<proteinExistence type="inferred from homology"/>
<dbReference type="InterPro" id="IPR008286">
    <property type="entry name" value="Prn/Lys/Arg_de-COase_C"/>
</dbReference>